<dbReference type="PANTHER" id="PTHR44252">
    <property type="entry name" value="D-ERYTHRULOSE REDUCTASE"/>
    <property type="match status" value="1"/>
</dbReference>
<dbReference type="PROSITE" id="PS00061">
    <property type="entry name" value="ADH_SHORT"/>
    <property type="match status" value="1"/>
</dbReference>
<dbReference type="PRINTS" id="PR00081">
    <property type="entry name" value="GDHRDH"/>
</dbReference>
<proteinExistence type="inferred from homology"/>
<reference evidence="6" key="1">
    <citation type="submission" date="2015-12" db="EMBL/GenBank/DDBJ databases">
        <title>De novo transcriptome assembly of four potential Pierce s Disease insect vectors from Arizona vineyards.</title>
        <authorList>
            <person name="Tassone E.E."/>
        </authorList>
    </citation>
    <scope>NUCLEOTIDE SEQUENCE</scope>
</reference>
<comment type="subunit">
    <text evidence="2">Homotetramer.</text>
</comment>
<evidence type="ECO:0008006" key="8">
    <source>
        <dbReference type="Google" id="ProtNLM"/>
    </source>
</evidence>
<accession>A0A1B6CL77</accession>
<organism evidence="6">
    <name type="scientific">Clastoptera arizonana</name>
    <name type="common">Arizona spittle bug</name>
    <dbReference type="NCBI Taxonomy" id="38151"/>
    <lineage>
        <taxon>Eukaryota</taxon>
        <taxon>Metazoa</taxon>
        <taxon>Ecdysozoa</taxon>
        <taxon>Arthropoda</taxon>
        <taxon>Hexapoda</taxon>
        <taxon>Insecta</taxon>
        <taxon>Pterygota</taxon>
        <taxon>Neoptera</taxon>
        <taxon>Paraneoptera</taxon>
        <taxon>Hemiptera</taxon>
        <taxon>Auchenorrhyncha</taxon>
        <taxon>Cercopoidea</taxon>
        <taxon>Clastopteridae</taxon>
        <taxon>Clastoptera</taxon>
    </lineage>
</organism>
<protein>
    <recommendedName>
        <fullName evidence="8">L-xylulose reductase</fullName>
    </recommendedName>
</protein>
<dbReference type="GO" id="GO:0005997">
    <property type="term" value="P:xylulose metabolic process"/>
    <property type="evidence" value="ECO:0007669"/>
    <property type="project" value="TreeGrafter"/>
</dbReference>
<dbReference type="FunFam" id="3.40.50.720:FF:000214">
    <property type="entry name" value="L-xylulose reductase"/>
    <property type="match status" value="1"/>
</dbReference>
<dbReference type="AlphaFoldDB" id="A0A1B6CL77"/>
<evidence type="ECO:0000256" key="4">
    <source>
        <dbReference type="ARBA" id="ARBA00023002"/>
    </source>
</evidence>
<dbReference type="PRINTS" id="PR00080">
    <property type="entry name" value="SDRFAMILY"/>
</dbReference>
<evidence type="ECO:0000313" key="5">
    <source>
        <dbReference type="EMBL" id="JAS13455.1"/>
    </source>
</evidence>
<dbReference type="Gene3D" id="3.40.50.720">
    <property type="entry name" value="NAD(P)-binding Rossmann-like Domain"/>
    <property type="match status" value="1"/>
</dbReference>
<dbReference type="GO" id="GO:0050038">
    <property type="term" value="F:L-xylulose reductase (NADPH) activity"/>
    <property type="evidence" value="ECO:0007669"/>
    <property type="project" value="TreeGrafter"/>
</dbReference>
<comment type="similarity">
    <text evidence="1">Belongs to the short-chain dehydrogenases/reductases (SDR) family.</text>
</comment>
<dbReference type="EMBL" id="GEDC01023843">
    <property type="protein sequence ID" value="JAS13455.1"/>
    <property type="molecule type" value="Transcribed_RNA"/>
</dbReference>
<keyword evidence="3" id="KW-0521">NADP</keyword>
<dbReference type="GO" id="GO:0004090">
    <property type="term" value="F:carbonyl reductase (NADPH) activity"/>
    <property type="evidence" value="ECO:0007669"/>
    <property type="project" value="TreeGrafter"/>
</dbReference>
<dbReference type="SUPFAM" id="SSF51735">
    <property type="entry name" value="NAD(P)-binding Rossmann-fold domains"/>
    <property type="match status" value="1"/>
</dbReference>
<dbReference type="InterPro" id="IPR020904">
    <property type="entry name" value="Sc_DH/Rdtase_CS"/>
</dbReference>
<keyword evidence="4" id="KW-0560">Oxidoreductase</keyword>
<dbReference type="PANTHER" id="PTHR44252:SF3">
    <property type="entry name" value="D-ERYTHRULOSE REDUCTASE-RELATED"/>
    <property type="match status" value="1"/>
</dbReference>
<dbReference type="EMBL" id="GEDC01023079">
    <property type="protein sequence ID" value="JAS14219.1"/>
    <property type="molecule type" value="Transcribed_RNA"/>
</dbReference>
<dbReference type="Pfam" id="PF13561">
    <property type="entry name" value="adh_short_C2"/>
    <property type="match status" value="1"/>
</dbReference>
<dbReference type="InterPro" id="IPR036291">
    <property type="entry name" value="NAD(P)-bd_dom_sf"/>
</dbReference>
<evidence type="ECO:0000256" key="3">
    <source>
        <dbReference type="ARBA" id="ARBA00022857"/>
    </source>
</evidence>
<sequence>MELSFANKRVLVTGAGKGIGRDLCKKLVKCGATVIALSRTQETLDSLKKEIPQVEIVCLDLSADWNKTRSIVESIGYVDCLVNNAAVAICTPFLEVPEEEFDILFNNNVKVILNVSQVVAKNMIKQGKGGNIVNISSQASQAAIKDHVVYCGTKGALDIMSKVMALELGPYNIRVNCVNPTVVMTDMGRVGWSDPNKASEMLNKIPLHRFAEVEEVVNTILFLLSDAAPIINGVTLPIDGGFLAC</sequence>
<evidence type="ECO:0000313" key="7">
    <source>
        <dbReference type="EMBL" id="JAS16585.1"/>
    </source>
</evidence>
<evidence type="ECO:0000256" key="1">
    <source>
        <dbReference type="ARBA" id="ARBA00006484"/>
    </source>
</evidence>
<dbReference type="EMBL" id="GEDC01020713">
    <property type="protein sequence ID" value="JAS16585.1"/>
    <property type="molecule type" value="Transcribed_RNA"/>
</dbReference>
<evidence type="ECO:0000313" key="6">
    <source>
        <dbReference type="EMBL" id="JAS14219.1"/>
    </source>
</evidence>
<dbReference type="InterPro" id="IPR002347">
    <property type="entry name" value="SDR_fam"/>
</dbReference>
<name>A0A1B6CL77_9HEMI</name>
<dbReference type="GO" id="GO:0006006">
    <property type="term" value="P:glucose metabolic process"/>
    <property type="evidence" value="ECO:0007669"/>
    <property type="project" value="TreeGrafter"/>
</dbReference>
<evidence type="ECO:0000256" key="2">
    <source>
        <dbReference type="ARBA" id="ARBA00011881"/>
    </source>
</evidence>
<dbReference type="InterPro" id="IPR051737">
    <property type="entry name" value="L-xylulose/Carbonyl_redctase"/>
</dbReference>
<gene>
    <name evidence="5" type="ORF">g.41361</name>
    <name evidence="6" type="ORF">g.41367</name>
    <name evidence="7" type="ORF">g.41371</name>
</gene>